<organism evidence="2 3">
    <name type="scientific">Chitinophaga rupis</name>
    <dbReference type="NCBI Taxonomy" id="573321"/>
    <lineage>
        <taxon>Bacteria</taxon>
        <taxon>Pseudomonadati</taxon>
        <taxon>Bacteroidota</taxon>
        <taxon>Chitinophagia</taxon>
        <taxon>Chitinophagales</taxon>
        <taxon>Chitinophagaceae</taxon>
        <taxon>Chitinophaga</taxon>
    </lineage>
</organism>
<dbReference type="RefSeq" id="WP_089907717.1">
    <property type="nucleotide sequence ID" value="NZ_FOBB01000001.1"/>
</dbReference>
<evidence type="ECO:0000256" key="1">
    <source>
        <dbReference type="SAM" id="SignalP"/>
    </source>
</evidence>
<feature type="chain" id="PRO_5011674474" description="Gliding motility protein RemB" evidence="1">
    <location>
        <begin position="25"/>
        <end position="524"/>
    </location>
</feature>
<dbReference type="OrthoDB" id="9808260at2"/>
<gene>
    <name evidence="2" type="ORF">SAMN04488505_1011315</name>
</gene>
<proteinExistence type="predicted"/>
<keyword evidence="1" id="KW-0732">Signal</keyword>
<evidence type="ECO:0008006" key="4">
    <source>
        <dbReference type="Google" id="ProtNLM"/>
    </source>
</evidence>
<keyword evidence="3" id="KW-1185">Reference proteome</keyword>
<reference evidence="2 3" key="1">
    <citation type="submission" date="2016-10" db="EMBL/GenBank/DDBJ databases">
        <authorList>
            <person name="de Groot N.N."/>
        </authorList>
    </citation>
    <scope>NUCLEOTIDE SEQUENCE [LARGE SCALE GENOMIC DNA]</scope>
    <source>
        <strain evidence="2 3">DSM 21039</strain>
    </source>
</reference>
<dbReference type="AlphaFoldDB" id="A0A1H7LR20"/>
<dbReference type="STRING" id="573321.SAMN04488505_1011315"/>
<dbReference type="Proteomes" id="UP000198984">
    <property type="component" value="Unassembled WGS sequence"/>
</dbReference>
<sequence>MLKKLQVLSLLLFCCLVAAHNVQAQSAGRQYSVGFYKPVADTGGYSYHSSLRDYMVQPTFTLPEDSTRKRSWFHRKLFQEHLLEYKGDDYDFYASFLPDFQVGHSNWNSTTWLNTRGVIAGGRIGDKLTFYTEFYENQGKFPKYIDNFGRANRVVPGQGEWKDFSNGKAFDFAYASALINYEASRHFTFQLGYDKNFIGDGYRSMLLSDVPFNYPFLKIIANVGRIQYTTMWAQFIDMKYPKASYDNGYRKKWGVFNYLDWNVSKKLSLGLFGAVIWQDSDSTGKRGFDVSYLNPIIFLRPVEFSVGSADNALMGLNAKYAVTPNSTFYGQFILDEFKLSEMTKGRGWWGNKFGGQVGFRSNNIFDVEKLNVLTEVNAARPFTYSQRTSLNNYGHYNQPLAHPMGANFVEWVSIADYQYRRWFLRGQLMLAKYGLDTANTNFGKDIFKSYETRTLDYDNHIGQGLSTNLLYLQGTIAFLLNPKNNMRLEISVIGRKESNDVWKFNEYIFQVGLRSTFRQLYYDF</sequence>
<feature type="signal peptide" evidence="1">
    <location>
        <begin position="1"/>
        <end position="24"/>
    </location>
</feature>
<accession>A0A1H7LR20</accession>
<dbReference type="EMBL" id="FOBB01000001">
    <property type="protein sequence ID" value="SEL01329.1"/>
    <property type="molecule type" value="Genomic_DNA"/>
</dbReference>
<protein>
    <recommendedName>
        <fullName evidence="4">Gliding motility protein RemB</fullName>
    </recommendedName>
</protein>
<name>A0A1H7LR20_9BACT</name>
<evidence type="ECO:0000313" key="3">
    <source>
        <dbReference type="Proteomes" id="UP000198984"/>
    </source>
</evidence>
<evidence type="ECO:0000313" key="2">
    <source>
        <dbReference type="EMBL" id="SEL01329.1"/>
    </source>
</evidence>